<reference evidence="2 3" key="1">
    <citation type="journal article" date="2018" name="Evol. Lett.">
        <title>Horizontal gene cluster transfer increased hallucinogenic mushroom diversity.</title>
        <authorList>
            <person name="Reynolds H.T."/>
            <person name="Vijayakumar V."/>
            <person name="Gluck-Thaler E."/>
            <person name="Korotkin H.B."/>
            <person name="Matheny P.B."/>
            <person name="Slot J.C."/>
        </authorList>
    </citation>
    <scope>NUCLEOTIDE SEQUENCE [LARGE SCALE GENOMIC DNA]</scope>
    <source>
        <strain evidence="2 3">SRW20</strain>
    </source>
</reference>
<dbReference type="InterPro" id="IPR027417">
    <property type="entry name" value="P-loop_NTPase"/>
</dbReference>
<evidence type="ECO:0000256" key="1">
    <source>
        <dbReference type="SAM" id="MobiDB-lite"/>
    </source>
</evidence>
<feature type="compositionally biased region" description="Low complexity" evidence="1">
    <location>
        <begin position="35"/>
        <end position="46"/>
    </location>
</feature>
<evidence type="ECO:0000313" key="2">
    <source>
        <dbReference type="EMBL" id="PPR03884.1"/>
    </source>
</evidence>
<protein>
    <submittedName>
        <fullName evidence="2">Uncharacterized protein</fullName>
    </submittedName>
</protein>
<evidence type="ECO:0000313" key="3">
    <source>
        <dbReference type="Proteomes" id="UP000284706"/>
    </source>
</evidence>
<gene>
    <name evidence="2" type="ORF">CVT26_000882</name>
</gene>
<proteinExistence type="predicted"/>
<dbReference type="AlphaFoldDB" id="A0A409YMS5"/>
<feature type="region of interest" description="Disordered" evidence="1">
    <location>
        <begin position="1"/>
        <end position="57"/>
    </location>
</feature>
<organism evidence="2 3">
    <name type="scientific">Gymnopilus dilepis</name>
    <dbReference type="NCBI Taxonomy" id="231916"/>
    <lineage>
        <taxon>Eukaryota</taxon>
        <taxon>Fungi</taxon>
        <taxon>Dikarya</taxon>
        <taxon>Basidiomycota</taxon>
        <taxon>Agaricomycotina</taxon>
        <taxon>Agaricomycetes</taxon>
        <taxon>Agaricomycetidae</taxon>
        <taxon>Agaricales</taxon>
        <taxon>Agaricineae</taxon>
        <taxon>Hymenogastraceae</taxon>
        <taxon>Gymnopilus</taxon>
    </lineage>
</organism>
<feature type="compositionally biased region" description="Low complexity" evidence="1">
    <location>
        <begin position="1"/>
        <end position="22"/>
    </location>
</feature>
<dbReference type="OrthoDB" id="26525at2759"/>
<keyword evidence="3" id="KW-1185">Reference proteome</keyword>
<name>A0A409YMS5_9AGAR</name>
<dbReference type="Gene3D" id="3.40.50.300">
    <property type="entry name" value="P-loop containing nucleotide triphosphate hydrolases"/>
    <property type="match status" value="1"/>
</dbReference>
<dbReference type="Proteomes" id="UP000284706">
    <property type="component" value="Unassembled WGS sequence"/>
</dbReference>
<dbReference type="SUPFAM" id="SSF52540">
    <property type="entry name" value="P-loop containing nucleoside triphosphate hydrolases"/>
    <property type="match status" value="1"/>
</dbReference>
<feature type="region of interest" description="Disordered" evidence="1">
    <location>
        <begin position="119"/>
        <end position="140"/>
    </location>
</feature>
<dbReference type="EMBL" id="NHYE01000695">
    <property type="protein sequence ID" value="PPR03884.1"/>
    <property type="molecule type" value="Genomic_DNA"/>
</dbReference>
<sequence length="140" mass="15621">KTSTSLTRSSTSTGTRTPQSSRFGSHFGLNGVPWNDNNNDNSSNSIEEAEEDEEDDREWGLSKGMELFEVSAKDDIGIQNLFDHLISAIISRKDVIERENELKKRDSIFLSSVSTPAWSAQADEEEAREKAERSGSWSCC</sequence>
<dbReference type="STRING" id="231916.A0A409YMS5"/>
<feature type="non-terminal residue" evidence="2">
    <location>
        <position position="1"/>
    </location>
</feature>
<feature type="compositionally biased region" description="Acidic residues" evidence="1">
    <location>
        <begin position="47"/>
        <end position="57"/>
    </location>
</feature>
<comment type="caution">
    <text evidence="2">The sequence shown here is derived from an EMBL/GenBank/DDBJ whole genome shotgun (WGS) entry which is preliminary data.</text>
</comment>
<dbReference type="InParanoid" id="A0A409YMS5"/>
<accession>A0A409YMS5</accession>